<dbReference type="AlphaFoldDB" id="A0A1H3CTT7"/>
<evidence type="ECO:0000313" key="3">
    <source>
        <dbReference type="Proteomes" id="UP000199529"/>
    </source>
</evidence>
<keyword evidence="3" id="KW-1185">Reference proteome</keyword>
<dbReference type="EMBL" id="FNOK01000012">
    <property type="protein sequence ID" value="SDX56829.1"/>
    <property type="molecule type" value="Genomic_DNA"/>
</dbReference>
<dbReference type="InterPro" id="IPR007061">
    <property type="entry name" value="MST-like"/>
</dbReference>
<dbReference type="STRING" id="418495.SAMN05216215_1012128"/>
<gene>
    <name evidence="2" type="ORF">SAMN05216215_1012128</name>
</gene>
<proteinExistence type="predicted"/>
<dbReference type="InterPro" id="IPR034660">
    <property type="entry name" value="DinB/YfiT-like"/>
</dbReference>
<accession>A0A1H3CTT7</accession>
<dbReference type="SUPFAM" id="SSF109854">
    <property type="entry name" value="DinB/YfiT-like putative metalloenzymes"/>
    <property type="match status" value="1"/>
</dbReference>
<dbReference type="Proteomes" id="UP000199529">
    <property type="component" value="Unassembled WGS sequence"/>
</dbReference>
<name>A0A1H3CTT7_9PSEU</name>
<evidence type="ECO:0000256" key="1">
    <source>
        <dbReference type="SAM" id="MobiDB-lite"/>
    </source>
</evidence>
<sequence>MEARRVPEYDIRRPLTLTGTNLLGLIKQVASIEPGYFGETFGRPFEEPLPWLQDDAEPNADMWASADESREWIIGLYDPGDAPRCAGAREGTRRGASAMSSVAT</sequence>
<evidence type="ECO:0000313" key="2">
    <source>
        <dbReference type="EMBL" id="SDX56829.1"/>
    </source>
</evidence>
<reference evidence="3" key="1">
    <citation type="submission" date="2016-10" db="EMBL/GenBank/DDBJ databases">
        <authorList>
            <person name="Varghese N."/>
            <person name="Submissions S."/>
        </authorList>
    </citation>
    <scope>NUCLEOTIDE SEQUENCE [LARGE SCALE GENOMIC DNA]</scope>
    <source>
        <strain evidence="3">CGMCC 4.3530</strain>
    </source>
</reference>
<feature type="region of interest" description="Disordered" evidence="1">
    <location>
        <begin position="84"/>
        <end position="104"/>
    </location>
</feature>
<protein>
    <submittedName>
        <fullName evidence="2">Uncharacterized protein</fullName>
    </submittedName>
</protein>
<dbReference type="Pfam" id="PF04978">
    <property type="entry name" value="MST"/>
    <property type="match status" value="1"/>
</dbReference>
<organism evidence="2 3">
    <name type="scientific">Saccharopolyspora shandongensis</name>
    <dbReference type="NCBI Taxonomy" id="418495"/>
    <lineage>
        <taxon>Bacteria</taxon>
        <taxon>Bacillati</taxon>
        <taxon>Actinomycetota</taxon>
        <taxon>Actinomycetes</taxon>
        <taxon>Pseudonocardiales</taxon>
        <taxon>Pseudonocardiaceae</taxon>
        <taxon>Saccharopolyspora</taxon>
    </lineage>
</organism>